<dbReference type="Proteomes" id="UP001174136">
    <property type="component" value="Unassembled WGS sequence"/>
</dbReference>
<sequence>MDATCLFGNLEKIYKVFSGSPQRWTILKKHVNITVKSWSETRWESRVKSIKPLRYQAEKVREALLEVREKTTDPTVKVETHSLAEEIGSFRFQICCVVWYDILSQINTTSKLLQSANMQLDVAVGLIQKNKENVIRYRATGFKDAQISAKETCEQMNTEAVLKQKRLRTTKRHFAYEMPDEPQSDAMKRLESLEDCFQSLGDVRSIFGVLFNFGQLDAQTRKDQCKLLRDKLTFGEQSYIDGSALATEMENLPVLPKAQMSPFELLTYLSQNEICELYPNLWVALRIACTLPVTVASAVRAELFQAQINKELLEIFHGTRKTEWTGSDKH</sequence>
<evidence type="ECO:0000313" key="2">
    <source>
        <dbReference type="EMBL" id="KAK0131383.1"/>
    </source>
</evidence>
<comment type="caution">
    <text evidence="2">The sequence shown here is derived from an EMBL/GenBank/DDBJ whole genome shotgun (WGS) entry which is preliminary data.</text>
</comment>
<organism evidence="2 3">
    <name type="scientific">Merluccius polli</name>
    <name type="common">Benguela hake</name>
    <name type="synonym">Merluccius cadenati</name>
    <dbReference type="NCBI Taxonomy" id="89951"/>
    <lineage>
        <taxon>Eukaryota</taxon>
        <taxon>Metazoa</taxon>
        <taxon>Chordata</taxon>
        <taxon>Craniata</taxon>
        <taxon>Vertebrata</taxon>
        <taxon>Euteleostomi</taxon>
        <taxon>Actinopterygii</taxon>
        <taxon>Neopterygii</taxon>
        <taxon>Teleostei</taxon>
        <taxon>Neoteleostei</taxon>
        <taxon>Acanthomorphata</taxon>
        <taxon>Zeiogadaria</taxon>
        <taxon>Gadariae</taxon>
        <taxon>Gadiformes</taxon>
        <taxon>Gadoidei</taxon>
        <taxon>Merlucciidae</taxon>
        <taxon>Merluccius</taxon>
    </lineage>
</organism>
<keyword evidence="3" id="KW-1185">Reference proteome</keyword>
<dbReference type="AlphaFoldDB" id="A0AA47M0H9"/>
<dbReference type="PANTHER" id="PTHR45749:SF35">
    <property type="entry name" value="AC-LIKE TRANSPOSASE-RELATED"/>
    <property type="match status" value="1"/>
</dbReference>
<evidence type="ECO:0000313" key="3">
    <source>
        <dbReference type="Proteomes" id="UP001174136"/>
    </source>
</evidence>
<accession>A0AA47M0H9</accession>
<name>A0AA47M0H9_MERPO</name>
<reference evidence="2" key="1">
    <citation type="journal article" date="2023" name="Front. Mar. Sci.">
        <title>A new Merluccius polli reference genome to investigate the effects of global change in West African waters.</title>
        <authorList>
            <person name="Mateo J.L."/>
            <person name="Blanco-Fernandez C."/>
            <person name="Garcia-Vazquez E."/>
            <person name="Machado-Schiaffino G."/>
        </authorList>
    </citation>
    <scope>NUCLEOTIDE SEQUENCE</scope>
    <source>
        <strain evidence="2">C29</strain>
        <tissue evidence="2">Fin</tissue>
    </source>
</reference>
<feature type="domain" description="HAT C-terminal dimerisation" evidence="1">
    <location>
        <begin position="250"/>
        <end position="301"/>
    </location>
</feature>
<dbReference type="PANTHER" id="PTHR45749">
    <property type="match status" value="1"/>
</dbReference>
<dbReference type="GO" id="GO:0046983">
    <property type="term" value="F:protein dimerization activity"/>
    <property type="evidence" value="ECO:0007669"/>
    <property type="project" value="InterPro"/>
</dbReference>
<dbReference type="Pfam" id="PF05699">
    <property type="entry name" value="Dimer_Tnp_hAT"/>
    <property type="match status" value="1"/>
</dbReference>
<dbReference type="InterPro" id="IPR008906">
    <property type="entry name" value="HATC_C_dom"/>
</dbReference>
<protein>
    <recommendedName>
        <fullName evidence="1">HAT C-terminal dimerisation domain-containing protein</fullName>
    </recommendedName>
</protein>
<proteinExistence type="predicted"/>
<evidence type="ECO:0000259" key="1">
    <source>
        <dbReference type="Pfam" id="PF05699"/>
    </source>
</evidence>
<gene>
    <name evidence="2" type="ORF">N1851_033926</name>
</gene>
<dbReference type="EMBL" id="JAOPHQ010006547">
    <property type="protein sequence ID" value="KAK0131383.1"/>
    <property type="molecule type" value="Genomic_DNA"/>
</dbReference>